<dbReference type="PANTHER" id="PTHR15549:SF30">
    <property type="entry name" value="MID2 DOMAIN-CONTAINING PROTEIN"/>
    <property type="match status" value="1"/>
</dbReference>
<evidence type="ECO:0000256" key="3">
    <source>
        <dbReference type="ARBA" id="ARBA00022989"/>
    </source>
</evidence>
<feature type="compositionally biased region" description="Polar residues" evidence="5">
    <location>
        <begin position="417"/>
        <end position="426"/>
    </location>
</feature>
<keyword evidence="4 6" id="KW-0472">Membrane</keyword>
<dbReference type="EMBL" id="JANIEX010000271">
    <property type="protein sequence ID" value="KAJ3569766.1"/>
    <property type="molecule type" value="Genomic_DNA"/>
</dbReference>
<name>A0AAD5YRH6_9AGAR</name>
<keyword evidence="2 6" id="KW-0812">Transmembrane</keyword>
<evidence type="ECO:0000256" key="4">
    <source>
        <dbReference type="ARBA" id="ARBA00023136"/>
    </source>
</evidence>
<evidence type="ECO:0000313" key="8">
    <source>
        <dbReference type="Proteomes" id="UP001213000"/>
    </source>
</evidence>
<comment type="subcellular location">
    <subcellularLocation>
        <location evidence="1">Membrane</location>
        <topology evidence="1">Single-pass membrane protein</topology>
    </subcellularLocation>
</comment>
<feature type="compositionally biased region" description="Polar residues" evidence="5">
    <location>
        <begin position="344"/>
        <end position="353"/>
    </location>
</feature>
<proteinExistence type="predicted"/>
<dbReference type="GO" id="GO:0071944">
    <property type="term" value="C:cell periphery"/>
    <property type="evidence" value="ECO:0007669"/>
    <property type="project" value="UniProtKB-ARBA"/>
</dbReference>
<feature type="compositionally biased region" description="Polar residues" evidence="5">
    <location>
        <begin position="178"/>
        <end position="194"/>
    </location>
</feature>
<reference evidence="7" key="1">
    <citation type="submission" date="2022-07" db="EMBL/GenBank/DDBJ databases">
        <title>Genome Sequence of Leucocoprinus birnbaumii.</title>
        <authorList>
            <person name="Buettner E."/>
        </authorList>
    </citation>
    <scope>NUCLEOTIDE SEQUENCE</scope>
    <source>
        <strain evidence="7">VT141</strain>
    </source>
</reference>
<feature type="compositionally biased region" description="Low complexity" evidence="5">
    <location>
        <begin position="1"/>
        <end position="11"/>
    </location>
</feature>
<keyword evidence="8" id="KW-1185">Reference proteome</keyword>
<feature type="transmembrane region" description="Helical" evidence="6">
    <location>
        <begin position="285"/>
        <end position="307"/>
    </location>
</feature>
<organism evidence="7 8">
    <name type="scientific">Leucocoprinus birnbaumii</name>
    <dbReference type="NCBI Taxonomy" id="56174"/>
    <lineage>
        <taxon>Eukaryota</taxon>
        <taxon>Fungi</taxon>
        <taxon>Dikarya</taxon>
        <taxon>Basidiomycota</taxon>
        <taxon>Agaricomycotina</taxon>
        <taxon>Agaricomycetes</taxon>
        <taxon>Agaricomycetidae</taxon>
        <taxon>Agaricales</taxon>
        <taxon>Agaricineae</taxon>
        <taxon>Agaricaceae</taxon>
        <taxon>Leucocoprinus</taxon>
    </lineage>
</organism>
<dbReference type="PANTHER" id="PTHR15549">
    <property type="entry name" value="PAIRED IMMUNOGLOBULIN-LIKE TYPE 2 RECEPTOR"/>
    <property type="match status" value="1"/>
</dbReference>
<evidence type="ECO:0000313" key="7">
    <source>
        <dbReference type="EMBL" id="KAJ3569766.1"/>
    </source>
</evidence>
<keyword evidence="3 6" id="KW-1133">Transmembrane helix</keyword>
<protein>
    <submittedName>
        <fullName evidence="7">Uncharacterized protein</fullName>
    </submittedName>
</protein>
<dbReference type="AlphaFoldDB" id="A0AAD5YRH6"/>
<feature type="region of interest" description="Disordered" evidence="5">
    <location>
        <begin position="329"/>
        <end position="563"/>
    </location>
</feature>
<feature type="region of interest" description="Disordered" evidence="5">
    <location>
        <begin position="1"/>
        <end position="194"/>
    </location>
</feature>
<dbReference type="Proteomes" id="UP001213000">
    <property type="component" value="Unassembled WGS sequence"/>
</dbReference>
<feature type="compositionally biased region" description="Polar residues" evidence="5">
    <location>
        <begin position="71"/>
        <end position="98"/>
    </location>
</feature>
<accession>A0AAD5YRH6</accession>
<sequence length="563" mass="59343">MSSLDSGLSSSIIVNRGPRSSLNGSNTLLEGSSSSPISLSLTESSVPSTSTPIIPQSSTSGSLSLTVSSDLPMSSSATPSGSRTTISSQPIRTNTKGNFPSEDTETTTSMSSNTSKSSPATNTRGDDSSPTPPPATHSDSTSKAVPSTSSQKPITTPSTRQNTQTSTTRGESPGQPAAGNTPSPINAQHTPSTTNVAVVHTSNTSTVFTTITSSPDSTLRVPSSVPVTDSLNGKVSLTAPPLITMMSTSTQADGALVTFTHLVANPNAADNSGESSGFLANQGQVAGVFTVVGIVTSALVVSLIWFVRRCRRRQRRQAWFDSLRHNPPSPFAEGSYREPHETSFMRSVQTTSEGVYEPHPVSYADSGYRPRSQQRESTDESINLGLTGVETTARGTIVPLRRPLSGGDPFRDPPHAPQNTPVSISPNHGRLPLSSGPSIAPSSPSIYPESLPPTDDSPSPTDSEPKPQPRAFPEPLLHRSLSTGHTGAPPRPPRSHLRDSQKAIDFIPLTPPSSQGHSKLPSPDVYYAGLPEPFTPRTWRNARPHTAPETATSRASRGVLEER</sequence>
<dbReference type="InterPro" id="IPR051694">
    <property type="entry name" value="Immunoregulatory_rcpt-like"/>
</dbReference>
<gene>
    <name evidence="7" type="ORF">NP233_g4840</name>
</gene>
<evidence type="ECO:0000256" key="6">
    <source>
        <dbReference type="SAM" id="Phobius"/>
    </source>
</evidence>
<dbReference type="GO" id="GO:0016020">
    <property type="term" value="C:membrane"/>
    <property type="evidence" value="ECO:0007669"/>
    <property type="project" value="UniProtKB-SubCell"/>
</dbReference>
<evidence type="ECO:0000256" key="1">
    <source>
        <dbReference type="ARBA" id="ARBA00004167"/>
    </source>
</evidence>
<feature type="compositionally biased region" description="Polar residues" evidence="5">
    <location>
        <begin position="137"/>
        <end position="154"/>
    </location>
</feature>
<evidence type="ECO:0000256" key="5">
    <source>
        <dbReference type="SAM" id="MobiDB-lite"/>
    </source>
</evidence>
<feature type="compositionally biased region" description="Low complexity" evidence="5">
    <location>
        <begin position="432"/>
        <end position="462"/>
    </location>
</feature>
<comment type="caution">
    <text evidence="7">The sequence shown here is derived from an EMBL/GenBank/DDBJ whole genome shotgun (WGS) entry which is preliminary data.</text>
</comment>
<evidence type="ECO:0000256" key="2">
    <source>
        <dbReference type="ARBA" id="ARBA00022692"/>
    </source>
</evidence>
<feature type="compositionally biased region" description="Low complexity" evidence="5">
    <location>
        <begin position="27"/>
        <end position="69"/>
    </location>
</feature>
<feature type="compositionally biased region" description="Low complexity" evidence="5">
    <location>
        <begin position="106"/>
        <end position="123"/>
    </location>
</feature>
<feature type="compositionally biased region" description="Low complexity" evidence="5">
    <location>
        <begin position="155"/>
        <end position="169"/>
    </location>
</feature>